<dbReference type="InterPro" id="IPR018584">
    <property type="entry name" value="GT87"/>
</dbReference>
<keyword evidence="2" id="KW-1003">Cell membrane</keyword>
<feature type="transmembrane region" description="Helical" evidence="8">
    <location>
        <begin position="82"/>
        <end position="105"/>
    </location>
</feature>
<evidence type="ECO:0000256" key="3">
    <source>
        <dbReference type="ARBA" id="ARBA00022679"/>
    </source>
</evidence>
<comment type="similarity">
    <text evidence="7">Belongs to the glycosyltransferase 87 family.</text>
</comment>
<dbReference type="Pfam" id="PF09594">
    <property type="entry name" value="GT87"/>
    <property type="match status" value="1"/>
</dbReference>
<protein>
    <submittedName>
        <fullName evidence="9">Glycosyltransferase 87 family protein</fullName>
    </submittedName>
</protein>
<evidence type="ECO:0000256" key="1">
    <source>
        <dbReference type="ARBA" id="ARBA00004651"/>
    </source>
</evidence>
<evidence type="ECO:0000256" key="5">
    <source>
        <dbReference type="ARBA" id="ARBA00022989"/>
    </source>
</evidence>
<feature type="transmembrane region" description="Helical" evidence="8">
    <location>
        <begin position="136"/>
        <end position="153"/>
    </location>
</feature>
<keyword evidence="5 8" id="KW-1133">Transmembrane helix</keyword>
<evidence type="ECO:0000256" key="2">
    <source>
        <dbReference type="ARBA" id="ARBA00022475"/>
    </source>
</evidence>
<reference evidence="10" key="1">
    <citation type="journal article" date="2019" name="Int. J. Syst. Evol. Microbiol.">
        <title>The Global Catalogue of Microorganisms (GCM) 10K type strain sequencing project: providing services to taxonomists for standard genome sequencing and annotation.</title>
        <authorList>
            <consortium name="The Broad Institute Genomics Platform"/>
            <consortium name="The Broad Institute Genome Sequencing Center for Infectious Disease"/>
            <person name="Wu L."/>
            <person name="Ma J."/>
        </authorList>
    </citation>
    <scope>NUCLEOTIDE SEQUENCE [LARGE SCALE GENOMIC DNA]</scope>
    <source>
        <strain evidence="10">JCM 31486</strain>
    </source>
</reference>
<keyword evidence="4 8" id="KW-0812">Transmembrane</keyword>
<name>A0ABW3M7T2_9PSEU</name>
<feature type="transmembrane region" description="Helical" evidence="8">
    <location>
        <begin position="319"/>
        <end position="339"/>
    </location>
</feature>
<evidence type="ECO:0000313" key="10">
    <source>
        <dbReference type="Proteomes" id="UP001597045"/>
    </source>
</evidence>
<evidence type="ECO:0000313" key="9">
    <source>
        <dbReference type="EMBL" id="MFD1046786.1"/>
    </source>
</evidence>
<comment type="caution">
    <text evidence="9">The sequence shown here is derived from an EMBL/GenBank/DDBJ whole genome shotgun (WGS) entry which is preliminary data.</text>
</comment>
<evidence type="ECO:0000256" key="6">
    <source>
        <dbReference type="ARBA" id="ARBA00023136"/>
    </source>
</evidence>
<proteinExistence type="inferred from homology"/>
<keyword evidence="10" id="KW-1185">Reference proteome</keyword>
<dbReference type="Proteomes" id="UP001597045">
    <property type="component" value="Unassembled WGS sequence"/>
</dbReference>
<feature type="transmembrane region" description="Helical" evidence="8">
    <location>
        <begin position="162"/>
        <end position="183"/>
    </location>
</feature>
<comment type="subcellular location">
    <subcellularLocation>
        <location evidence="1">Cell membrane</location>
        <topology evidence="1">Multi-pass membrane protein</topology>
    </subcellularLocation>
</comment>
<keyword evidence="3" id="KW-0808">Transferase</keyword>
<dbReference type="EMBL" id="JBHTIS010000790">
    <property type="protein sequence ID" value="MFD1046786.1"/>
    <property type="molecule type" value="Genomic_DNA"/>
</dbReference>
<feature type="transmembrane region" description="Helical" evidence="8">
    <location>
        <begin position="112"/>
        <end position="130"/>
    </location>
</feature>
<feature type="transmembrane region" description="Helical" evidence="8">
    <location>
        <begin position="7"/>
        <end position="29"/>
    </location>
</feature>
<feature type="transmembrane region" description="Helical" evidence="8">
    <location>
        <begin position="351"/>
        <end position="370"/>
    </location>
</feature>
<feature type="transmembrane region" description="Helical" evidence="8">
    <location>
        <begin position="250"/>
        <end position="270"/>
    </location>
</feature>
<evidence type="ECO:0000256" key="4">
    <source>
        <dbReference type="ARBA" id="ARBA00022692"/>
    </source>
</evidence>
<accession>A0ABW3M7T2</accession>
<sequence length="378" mass="40977">MTASRKGVVAGLLAVNVAVLGWLVLASGYRVDLDVYRVAVDVWWHGGDLYGQLPVLRDGTYLPFIYPPFAVVPLAPFALMPYGLASVVFAVLTVAAVALVAVLVLRSLDVRPTALLVGAVVPVALVLEPVRETLHFGQINVFLMALVVLDCLVRSPRWPRGLLVGLAAAIKLTPLVFVLFLLLRGDRRAALVAVLSFLCATGVGFLLSWSNSVRFWTEQVLFGTQSRGMSNPINQSLKVTLVRLGSDGQAWWPLLALAVLAVTVVAMRRALSADQVTWTMGFNALAGLLVSPVSYSHHWVWAVPILLTGWVTAWRTRQWFAIAVAAGGTLLFVLGPHWWWAPGAPWTTWHLLLGNAYVIAAVVILAGSLWRKTALPGT</sequence>
<evidence type="ECO:0000256" key="8">
    <source>
        <dbReference type="SAM" id="Phobius"/>
    </source>
</evidence>
<evidence type="ECO:0000256" key="7">
    <source>
        <dbReference type="ARBA" id="ARBA00024033"/>
    </source>
</evidence>
<feature type="transmembrane region" description="Helical" evidence="8">
    <location>
        <begin position="189"/>
        <end position="209"/>
    </location>
</feature>
<gene>
    <name evidence="9" type="ORF">ACFQ1S_15130</name>
</gene>
<keyword evidence="6 8" id="KW-0472">Membrane</keyword>
<organism evidence="9 10">
    <name type="scientific">Kibdelosporangium lantanae</name>
    <dbReference type="NCBI Taxonomy" id="1497396"/>
    <lineage>
        <taxon>Bacteria</taxon>
        <taxon>Bacillati</taxon>
        <taxon>Actinomycetota</taxon>
        <taxon>Actinomycetes</taxon>
        <taxon>Pseudonocardiales</taxon>
        <taxon>Pseudonocardiaceae</taxon>
        <taxon>Kibdelosporangium</taxon>
    </lineage>
</organism>